<feature type="region of interest" description="Disordered" evidence="1">
    <location>
        <begin position="42"/>
        <end position="61"/>
    </location>
</feature>
<protein>
    <submittedName>
        <fullName evidence="2">Uncharacterized protein</fullName>
    </submittedName>
</protein>
<comment type="caution">
    <text evidence="2">The sequence shown here is derived from an EMBL/GenBank/DDBJ whole genome shotgun (WGS) entry which is preliminary data.</text>
</comment>
<dbReference type="AlphaFoldDB" id="A0A133V5B6"/>
<accession>A0A133V5B6</accession>
<reference evidence="2 3" key="1">
    <citation type="journal article" date="2016" name="Sci. Rep.">
        <title>Metabolic traits of an uncultured archaeal lineage -MSBL1- from brine pools of the Red Sea.</title>
        <authorList>
            <person name="Mwirichia R."/>
            <person name="Alam I."/>
            <person name="Rashid M."/>
            <person name="Vinu M."/>
            <person name="Ba-Alawi W."/>
            <person name="Anthony Kamau A."/>
            <person name="Kamanda Ngugi D."/>
            <person name="Goker M."/>
            <person name="Klenk H.P."/>
            <person name="Bajic V."/>
            <person name="Stingl U."/>
        </authorList>
    </citation>
    <scope>NUCLEOTIDE SEQUENCE [LARGE SCALE GENOMIC DNA]</scope>
    <source>
        <strain evidence="2">SCGC-AAA261D19</strain>
    </source>
</reference>
<evidence type="ECO:0000256" key="1">
    <source>
        <dbReference type="SAM" id="MobiDB-lite"/>
    </source>
</evidence>
<organism evidence="2 3">
    <name type="scientific">candidate division MSBL1 archaeon SCGC-AAA261D19</name>
    <dbReference type="NCBI Taxonomy" id="1698273"/>
    <lineage>
        <taxon>Archaea</taxon>
        <taxon>Methanobacteriati</taxon>
        <taxon>Methanobacteriota</taxon>
        <taxon>candidate division MSBL1</taxon>
    </lineage>
</organism>
<evidence type="ECO:0000313" key="2">
    <source>
        <dbReference type="EMBL" id="KXB01635.1"/>
    </source>
</evidence>
<dbReference type="EMBL" id="LHXX01000044">
    <property type="protein sequence ID" value="KXB01635.1"/>
    <property type="molecule type" value="Genomic_DNA"/>
</dbReference>
<gene>
    <name evidence="2" type="ORF">AKJ43_03205</name>
</gene>
<proteinExistence type="predicted"/>
<dbReference type="Proteomes" id="UP000070400">
    <property type="component" value="Unassembled WGS sequence"/>
</dbReference>
<keyword evidence="3" id="KW-1185">Reference proteome</keyword>
<feature type="compositionally biased region" description="Basic and acidic residues" evidence="1">
    <location>
        <begin position="50"/>
        <end position="61"/>
    </location>
</feature>
<name>A0A133V5B6_9EURY</name>
<evidence type="ECO:0000313" key="3">
    <source>
        <dbReference type="Proteomes" id="UP000070400"/>
    </source>
</evidence>
<sequence length="61" mass="6953">MSLRVRSFFDSRVFKPLLGEGGLQEGRTWGLFGVWTDDPEEGCGNPYQNSEEKEGRIGLRF</sequence>